<feature type="domain" description="MucB/RseB C-terminal" evidence="6">
    <location>
        <begin position="249"/>
        <end position="341"/>
    </location>
</feature>
<evidence type="ECO:0000313" key="8">
    <source>
        <dbReference type="Proteomes" id="UP001253545"/>
    </source>
</evidence>
<dbReference type="Gene3D" id="2.50.20.10">
    <property type="entry name" value="Lipoprotein localisation LolA/LolB/LppX"/>
    <property type="match status" value="1"/>
</dbReference>
<keyword evidence="4" id="KW-0574">Periplasm</keyword>
<dbReference type="CDD" id="cd16327">
    <property type="entry name" value="RseB"/>
    <property type="match status" value="1"/>
</dbReference>
<dbReference type="Pfam" id="PF03888">
    <property type="entry name" value="MucB_RseB"/>
    <property type="match status" value="1"/>
</dbReference>
<name>A0ABU2ZU68_9ALTE</name>
<dbReference type="InterPro" id="IPR033436">
    <property type="entry name" value="MucB/RseB_C"/>
</dbReference>
<comment type="similarity">
    <text evidence="2">Belongs to the RseB family.</text>
</comment>
<keyword evidence="8" id="KW-1185">Reference proteome</keyword>
<evidence type="ECO:0000256" key="2">
    <source>
        <dbReference type="ARBA" id="ARBA00008150"/>
    </source>
</evidence>
<comment type="caution">
    <text evidence="7">The sequence shown here is derived from an EMBL/GenBank/DDBJ whole genome shotgun (WGS) entry which is preliminary data.</text>
</comment>
<evidence type="ECO:0000256" key="4">
    <source>
        <dbReference type="ARBA" id="ARBA00022764"/>
    </source>
</evidence>
<sequence length="348" mass="38935">MLIFVFLIQKSYAQIENTELTDNASEQAVNNVPSNVPSSTPTKIVVQPTFDQLSARSWFERLSNTLKNINFEIAYVVSRPNRDIMPYVWRHAILENGDSAEQLSLLNGPGYEQIRLNNKVSIFEPSFNPYSIRAENIEGPIPSAFIHDPNILYAAYDVLLMGRNRILGRMSQQIRIVSKDNTRFGYHLWLDEQTGLILKLNMYDENKLIKQIQVTQLSLSADVKAYFANIQAEQLPPTVFAKSPQEIALPWDVGFIPVGMKKVRQKEHLLRQTGQPVQYVMLSDGVVDVSVYVLSATEALQDDLSMSADGTSVVSMSDGNVQVTVVGEIPTKTANKIANSIVVVNSND</sequence>
<protein>
    <submittedName>
        <fullName evidence="7">MucB/RseB C-terminal domain-containing protein</fullName>
    </submittedName>
</protein>
<dbReference type="EMBL" id="JAVRHX010000004">
    <property type="protein sequence ID" value="MDT0595811.1"/>
    <property type="molecule type" value="Genomic_DNA"/>
</dbReference>
<evidence type="ECO:0000313" key="7">
    <source>
        <dbReference type="EMBL" id="MDT0595811.1"/>
    </source>
</evidence>
<proteinExistence type="inferred from homology"/>
<dbReference type="InterPro" id="IPR038484">
    <property type="entry name" value="MucB/RseB_C_sf"/>
</dbReference>
<evidence type="ECO:0000256" key="1">
    <source>
        <dbReference type="ARBA" id="ARBA00004418"/>
    </source>
</evidence>
<dbReference type="Pfam" id="PF17188">
    <property type="entry name" value="MucB_RseB_C"/>
    <property type="match status" value="1"/>
</dbReference>
<keyword evidence="3" id="KW-0732">Signal</keyword>
<dbReference type="PANTHER" id="PTHR38782">
    <property type="match status" value="1"/>
</dbReference>
<comment type="subcellular location">
    <subcellularLocation>
        <location evidence="1">Periplasm</location>
    </subcellularLocation>
</comment>
<feature type="domain" description="MucB/RseB N-terminal" evidence="5">
    <location>
        <begin position="54"/>
        <end position="238"/>
    </location>
</feature>
<dbReference type="RefSeq" id="WP_311369337.1">
    <property type="nucleotide sequence ID" value="NZ_JAVRHX010000004.1"/>
</dbReference>
<dbReference type="PANTHER" id="PTHR38782:SF1">
    <property type="entry name" value="SIGMA-E FACTOR REGULATORY PROTEIN RSEB"/>
    <property type="match status" value="1"/>
</dbReference>
<reference evidence="7 8" key="1">
    <citation type="submission" date="2023-09" db="EMBL/GenBank/DDBJ databases">
        <authorList>
            <person name="Rey-Velasco X."/>
        </authorList>
    </citation>
    <scope>NUCLEOTIDE SEQUENCE [LARGE SCALE GENOMIC DNA]</scope>
    <source>
        <strain evidence="7 8">P117</strain>
    </source>
</reference>
<evidence type="ECO:0000256" key="3">
    <source>
        <dbReference type="ARBA" id="ARBA00022729"/>
    </source>
</evidence>
<accession>A0ABU2ZU68</accession>
<dbReference type="Proteomes" id="UP001253545">
    <property type="component" value="Unassembled WGS sequence"/>
</dbReference>
<evidence type="ECO:0000259" key="5">
    <source>
        <dbReference type="Pfam" id="PF03888"/>
    </source>
</evidence>
<dbReference type="Gene3D" id="3.30.200.100">
    <property type="entry name" value="MucB/RseB, C-terminal domain"/>
    <property type="match status" value="1"/>
</dbReference>
<gene>
    <name evidence="7" type="ORF">RM552_13205</name>
</gene>
<dbReference type="InterPro" id="IPR033434">
    <property type="entry name" value="MucB/RseB_N"/>
</dbReference>
<dbReference type="PIRSF" id="PIRSF005427">
    <property type="entry name" value="RseB"/>
    <property type="match status" value="1"/>
</dbReference>
<organism evidence="7 8">
    <name type="scientific">Glaciecola petra</name>
    <dbReference type="NCBI Taxonomy" id="3075602"/>
    <lineage>
        <taxon>Bacteria</taxon>
        <taxon>Pseudomonadati</taxon>
        <taxon>Pseudomonadota</taxon>
        <taxon>Gammaproteobacteria</taxon>
        <taxon>Alteromonadales</taxon>
        <taxon>Alteromonadaceae</taxon>
        <taxon>Glaciecola</taxon>
    </lineage>
</organism>
<evidence type="ECO:0000259" key="6">
    <source>
        <dbReference type="Pfam" id="PF17188"/>
    </source>
</evidence>
<dbReference type="InterPro" id="IPR005588">
    <property type="entry name" value="MucB_RseB"/>
</dbReference>